<evidence type="ECO:0000313" key="1">
    <source>
        <dbReference type="EMBL" id="EXI90374.1"/>
    </source>
</evidence>
<dbReference type="eggNOG" id="ENOG5033FH1">
    <property type="taxonomic scope" value="Bacteria"/>
</dbReference>
<proteinExistence type="predicted"/>
<accession>A0A011RGN0</accession>
<name>A0A011RGN0_ACCRE</name>
<dbReference type="AlphaFoldDB" id="A0A011RGN0"/>
<comment type="caution">
    <text evidence="1">The sequence shown here is derived from an EMBL/GenBank/DDBJ whole genome shotgun (WGS) entry which is preliminary data.</text>
</comment>
<dbReference type="EMBL" id="JEMY01000007">
    <property type="protein sequence ID" value="EXI90374.1"/>
    <property type="molecule type" value="Genomic_DNA"/>
</dbReference>
<dbReference type="InterPro" id="IPR038287">
    <property type="entry name" value="Cse2_sf"/>
</dbReference>
<dbReference type="STRING" id="1454004.AW11_00887"/>
<dbReference type="NCBIfam" id="TIGR02548">
    <property type="entry name" value="casB_cse2"/>
    <property type="match status" value="1"/>
</dbReference>
<dbReference type="Proteomes" id="UP000022141">
    <property type="component" value="Unassembled WGS sequence"/>
</dbReference>
<keyword evidence="2" id="KW-1185">Reference proteome</keyword>
<evidence type="ECO:0000313" key="2">
    <source>
        <dbReference type="Proteomes" id="UP000022141"/>
    </source>
</evidence>
<dbReference type="InterPro" id="IPR013382">
    <property type="entry name" value="CRISPR-assoc_prot_Cse2"/>
</dbReference>
<dbReference type="Pfam" id="PF09485">
    <property type="entry name" value="CRISPR_Cse2"/>
    <property type="match status" value="1"/>
</dbReference>
<sequence length="164" mass="18567">MAIYFTVGEGLGQALFEWWQGLEKDRASRAVLRRASSLTEISLTPAYQRLCGRLGALNWKDWERDRFALVVGVLAHVKTHDVRPPALAMSQRAPGEDRPPVSELRFLRLLESPDPDSLFSGVRRVLPLMGGVDVIVLANDLIHWGDAVKKKWAYGYDWPEKTVR</sequence>
<dbReference type="Gene3D" id="1.10.520.40">
    <property type="entry name" value="CRISPR-associated protein Cse2"/>
    <property type="match status" value="1"/>
</dbReference>
<protein>
    <submittedName>
        <fullName evidence="1">CRISPR-associated Cse2 family protein</fullName>
    </submittedName>
</protein>
<dbReference type="PATRIC" id="fig|1454004.3.peg.917"/>
<gene>
    <name evidence="1" type="ORF">AW11_00887</name>
</gene>
<dbReference type="CDD" id="cd09731">
    <property type="entry name" value="Cse2_I-E"/>
    <property type="match status" value="1"/>
</dbReference>
<organism evidence="1 2">
    <name type="scientific">Accumulibacter regalis</name>
    <dbReference type="NCBI Taxonomy" id="522306"/>
    <lineage>
        <taxon>Bacteria</taxon>
        <taxon>Pseudomonadati</taxon>
        <taxon>Pseudomonadota</taxon>
        <taxon>Betaproteobacteria</taxon>
        <taxon>Candidatus Accumulibacter</taxon>
    </lineage>
</organism>
<reference evidence="1" key="1">
    <citation type="submission" date="2014-02" db="EMBL/GenBank/DDBJ databases">
        <title>Expanding our view of genomic diversity in Candidatus Accumulibacter clades.</title>
        <authorList>
            <person name="Skennerton C.T."/>
            <person name="Barr J.J."/>
            <person name="Slater F.R."/>
            <person name="Bond P.L."/>
            <person name="Tyson G.W."/>
        </authorList>
    </citation>
    <scope>NUCLEOTIDE SEQUENCE [LARGE SCALE GENOMIC DNA]</scope>
</reference>